<reference evidence="6 7" key="1">
    <citation type="submission" date="2016-10" db="EMBL/GenBank/DDBJ databases">
        <title>Silvanigrella aquatica sp. nov., isolated from a freshwater lake located in the Black Forest, Germany, description of Silvanigrellaceae fam. nov., Silvanigrellales ord. nov., reclassification of the order Bdellovibrionales in the class Oligoflexia, reclassification of the families Bacteriovoracaceae and Halobacteriovoraceae in the new order Bacteriovoracales ord. nov., and reclassification of the family Pseudobacteriovoracaceae in the order Oligoflexiales.</title>
        <authorList>
            <person name="Hahn M.W."/>
            <person name="Schmidt J."/>
            <person name="Koll U."/>
            <person name="Rohde M."/>
            <person name="Verbag S."/>
            <person name="Pitt A."/>
            <person name="Nakai R."/>
            <person name="Naganuma T."/>
            <person name="Lang E."/>
        </authorList>
    </citation>
    <scope>NUCLEOTIDE SEQUENCE [LARGE SCALE GENOMIC DNA]</scope>
    <source>
        <strain evidence="6 7">MWH-Nonnen-W8red</strain>
    </source>
</reference>
<dbReference type="CDD" id="cd13970">
    <property type="entry name" value="ABC1_ADCK3"/>
    <property type="match status" value="1"/>
</dbReference>
<dbReference type="InterPro" id="IPR000719">
    <property type="entry name" value="Prot_kinase_dom"/>
</dbReference>
<sequence>MSEDNSPKSRAFSLIKTLSSTALRAGNEALKRRLNKSDELDSFMSDAALRLVKGLDELKGAAMKVGQLLSMVDESILPPGWKSALSKLQSQATAKDWSYIEPIILKEFGNLDGFSFIEKEAVHAASIGQVHKAQLKDGTFVALKVQYPGLEKSVKSDLKNMKKLINIANFMPNMDNYDHVFDAVEMLFIQELDFIREKNYYDFYYEKFKNNKNIIIPKTIPEFCTKNVLTTQWIDAECLQLWLNKNAKDIHTNPLLIEKRDKLGALLLEVVFTEIFQLNHIQSDPNPGNFLVTENADLVLLDFGATQELSSELIQNYSDLTLSAIQKNKFEIVKAAKKMGFLSRGDQPEAKESFLRAMDIAIEPFLNEKYSWKDANQLKRTHAESVDFMRSTKFRAPSPEVLFINRRLAGNLLIMESLGATVFAREILNRILNINGA</sequence>
<dbReference type="Proteomes" id="UP000184731">
    <property type="component" value="Chromosome"/>
</dbReference>
<keyword evidence="7" id="KW-1185">Reference proteome</keyword>
<keyword evidence="2" id="KW-0808">Transferase</keyword>
<dbReference type="PROSITE" id="PS50011">
    <property type="entry name" value="PROTEIN_KINASE_DOM"/>
    <property type="match status" value="1"/>
</dbReference>
<feature type="domain" description="Protein kinase" evidence="5">
    <location>
        <begin position="116"/>
        <end position="437"/>
    </location>
</feature>
<evidence type="ECO:0000313" key="7">
    <source>
        <dbReference type="Proteomes" id="UP000184731"/>
    </source>
</evidence>
<dbReference type="AlphaFoldDB" id="A0A1L4D1M9"/>
<dbReference type="InterPro" id="IPR034646">
    <property type="entry name" value="ADCK3_dom"/>
</dbReference>
<dbReference type="InterPro" id="IPR004147">
    <property type="entry name" value="ABC1_dom"/>
</dbReference>
<gene>
    <name evidence="6" type="ORF">AXG55_09355</name>
</gene>
<evidence type="ECO:0000259" key="5">
    <source>
        <dbReference type="PROSITE" id="PS50011"/>
    </source>
</evidence>
<dbReference type="InterPro" id="IPR051409">
    <property type="entry name" value="Atypical_kinase_ADCK"/>
</dbReference>
<dbReference type="GO" id="GO:0005524">
    <property type="term" value="F:ATP binding"/>
    <property type="evidence" value="ECO:0007669"/>
    <property type="project" value="UniProtKB-KW"/>
</dbReference>
<evidence type="ECO:0000256" key="3">
    <source>
        <dbReference type="ARBA" id="ARBA00022741"/>
    </source>
</evidence>
<dbReference type="PANTHER" id="PTHR43851:SF3">
    <property type="entry name" value="COENZYME Q8"/>
    <property type="match status" value="1"/>
</dbReference>
<dbReference type="GO" id="GO:0006744">
    <property type="term" value="P:ubiquinone biosynthetic process"/>
    <property type="evidence" value="ECO:0007669"/>
    <property type="project" value="TreeGrafter"/>
</dbReference>
<dbReference type="EMBL" id="CP017834">
    <property type="protein sequence ID" value="APJ04102.1"/>
    <property type="molecule type" value="Genomic_DNA"/>
</dbReference>
<evidence type="ECO:0000256" key="1">
    <source>
        <dbReference type="ARBA" id="ARBA00009670"/>
    </source>
</evidence>
<dbReference type="KEGG" id="saqi:AXG55_09355"/>
<dbReference type="PANTHER" id="PTHR43851">
    <property type="match status" value="1"/>
</dbReference>
<evidence type="ECO:0000313" key="6">
    <source>
        <dbReference type="EMBL" id="APJ04102.1"/>
    </source>
</evidence>
<evidence type="ECO:0000256" key="4">
    <source>
        <dbReference type="ARBA" id="ARBA00022840"/>
    </source>
</evidence>
<dbReference type="RefSeq" id="WP_148697852.1">
    <property type="nucleotide sequence ID" value="NZ_CP017834.1"/>
</dbReference>
<proteinExistence type="inferred from homology"/>
<dbReference type="SUPFAM" id="SSF56112">
    <property type="entry name" value="Protein kinase-like (PK-like)"/>
    <property type="match status" value="1"/>
</dbReference>
<dbReference type="GO" id="GO:0004672">
    <property type="term" value="F:protein kinase activity"/>
    <property type="evidence" value="ECO:0007669"/>
    <property type="project" value="InterPro"/>
</dbReference>
<dbReference type="OrthoDB" id="9795390at2"/>
<comment type="similarity">
    <text evidence="1">Belongs to the protein kinase superfamily. ADCK protein kinase family.</text>
</comment>
<keyword evidence="3" id="KW-0547">Nucleotide-binding</keyword>
<dbReference type="InterPro" id="IPR011009">
    <property type="entry name" value="Kinase-like_dom_sf"/>
</dbReference>
<keyword evidence="4" id="KW-0067">ATP-binding</keyword>
<name>A0A1L4D1M9_9BACT</name>
<protein>
    <recommendedName>
        <fullName evidence="5">Protein kinase domain-containing protein</fullName>
    </recommendedName>
</protein>
<organism evidence="6 7">
    <name type="scientific">Silvanigrella aquatica</name>
    <dbReference type="NCBI Taxonomy" id="1915309"/>
    <lineage>
        <taxon>Bacteria</taxon>
        <taxon>Pseudomonadati</taxon>
        <taxon>Bdellovibrionota</taxon>
        <taxon>Oligoflexia</taxon>
        <taxon>Silvanigrellales</taxon>
        <taxon>Silvanigrellaceae</taxon>
        <taxon>Silvanigrella</taxon>
    </lineage>
</organism>
<evidence type="ECO:0000256" key="2">
    <source>
        <dbReference type="ARBA" id="ARBA00022679"/>
    </source>
</evidence>
<accession>A0A1L4D1M9</accession>
<dbReference type="STRING" id="1915309.AXG55_09355"/>
<dbReference type="Pfam" id="PF03109">
    <property type="entry name" value="ABC1"/>
    <property type="match status" value="1"/>
</dbReference>